<dbReference type="Proteomes" id="UP000002154">
    <property type="component" value="Plasmid pBWB403"/>
</dbReference>
<geneLocation type="plasmid" evidence="4 5">
    <name>pBWB403</name>
</geneLocation>
<feature type="region of interest" description="Disordered" evidence="2">
    <location>
        <begin position="118"/>
        <end position="161"/>
    </location>
</feature>
<dbReference type="InterPro" id="IPR036908">
    <property type="entry name" value="RlpA-like_sf"/>
</dbReference>
<dbReference type="InterPro" id="IPR059180">
    <property type="entry name" value="3D_YorM"/>
</dbReference>
<dbReference type="PANTHER" id="PTHR39160">
    <property type="entry name" value="CELL WALL-BINDING PROTEIN YOCH"/>
    <property type="match status" value="1"/>
</dbReference>
<keyword evidence="1" id="KW-0732">Signal</keyword>
<evidence type="ECO:0000259" key="3">
    <source>
        <dbReference type="Pfam" id="PF06725"/>
    </source>
</evidence>
<dbReference type="Gene3D" id="2.40.40.10">
    <property type="entry name" value="RlpA-like domain"/>
    <property type="match status" value="1"/>
</dbReference>
<sequence>MRYLILILATMLTFVTVTVLVDKVRTSNETITELENDLARTKHNYNVNAEELKVIKEHDEVLNVRINELEIELGQAQEDLSVERENHKATQADSHSKDDVVSHLTGEVERLKKLQASIAKSKEKPIEKPQVPPKPQAQEPKPKVEQAETPVEEPTKSGGRNIDMRVTAYGADCNGCEGKTASGTDYTKGRTLACPPQYAFGTEIDIPALGGTFICEDRGGAIKGNTFDMFFGANEADTSAFGVKYVQGYIRE</sequence>
<dbReference type="InterPro" id="IPR010611">
    <property type="entry name" value="3D_dom"/>
</dbReference>
<dbReference type="GO" id="GO:0009254">
    <property type="term" value="P:peptidoglycan turnover"/>
    <property type="evidence" value="ECO:0007669"/>
    <property type="project" value="InterPro"/>
</dbReference>
<dbReference type="Pfam" id="PF06725">
    <property type="entry name" value="3D"/>
    <property type="match status" value="1"/>
</dbReference>
<dbReference type="AlphaFoldDB" id="A9VVH1"/>
<dbReference type="GO" id="GO:0019867">
    <property type="term" value="C:outer membrane"/>
    <property type="evidence" value="ECO:0007669"/>
    <property type="project" value="InterPro"/>
</dbReference>
<evidence type="ECO:0000313" key="4">
    <source>
        <dbReference type="EMBL" id="ABY46786.1"/>
    </source>
</evidence>
<dbReference type="KEGG" id="bwe:BcerKBAB4_5291"/>
<evidence type="ECO:0000256" key="1">
    <source>
        <dbReference type="ARBA" id="ARBA00022729"/>
    </source>
</evidence>
<organism evidence="4 5">
    <name type="scientific">Bacillus mycoides (strain KBAB4)</name>
    <name type="common">Bacillus weihenstephanensis</name>
    <dbReference type="NCBI Taxonomy" id="315730"/>
    <lineage>
        <taxon>Bacteria</taxon>
        <taxon>Bacillati</taxon>
        <taxon>Bacillota</taxon>
        <taxon>Bacilli</taxon>
        <taxon>Bacillales</taxon>
        <taxon>Bacillaceae</taxon>
        <taxon>Bacillus</taxon>
        <taxon>Bacillus cereus group</taxon>
    </lineage>
</organism>
<name>A9VVH1_BACMK</name>
<dbReference type="GO" id="GO:0004553">
    <property type="term" value="F:hydrolase activity, hydrolyzing O-glycosyl compounds"/>
    <property type="evidence" value="ECO:0007669"/>
    <property type="project" value="InterPro"/>
</dbReference>
<reference evidence="4 5" key="1">
    <citation type="journal article" date="2008" name="Chem. Biol. Interact.">
        <title>Extending the Bacillus cereus group genomics to putative food-borne pathogens of different toxicity.</title>
        <authorList>
            <person name="Lapidus A."/>
            <person name="Goltsman E."/>
            <person name="Auger S."/>
            <person name="Galleron N."/>
            <person name="Segurens B."/>
            <person name="Dossat C."/>
            <person name="Land M.L."/>
            <person name="Broussolle V."/>
            <person name="Brillard J."/>
            <person name="Guinebretiere M.H."/>
            <person name="Sanchis V."/>
            <person name="Nguen-The C."/>
            <person name="Lereclus D."/>
            <person name="Richardson P."/>
            <person name="Wincker P."/>
            <person name="Weissenbach J."/>
            <person name="Ehrlich S.D."/>
            <person name="Sorokin A."/>
        </authorList>
    </citation>
    <scope>NUCLEOTIDE SEQUENCE [LARGE SCALE GENOMIC DNA]</scope>
    <source>
        <strain evidence="5">KBAB4</strain>
    </source>
</reference>
<evidence type="ECO:0000313" key="5">
    <source>
        <dbReference type="Proteomes" id="UP000002154"/>
    </source>
</evidence>
<gene>
    <name evidence="4" type="ordered locus">BcerKBAB4_5291</name>
</gene>
<proteinExistence type="predicted"/>
<dbReference type="InterPro" id="IPR051933">
    <property type="entry name" value="Resuscitation_pf_RpfB"/>
</dbReference>
<evidence type="ECO:0000256" key="2">
    <source>
        <dbReference type="SAM" id="MobiDB-lite"/>
    </source>
</evidence>
<dbReference type="CDD" id="cd14667">
    <property type="entry name" value="3D_containing_proteins"/>
    <property type="match status" value="1"/>
</dbReference>
<keyword evidence="4" id="KW-0614">Plasmid</keyword>
<feature type="domain" description="3D" evidence="3">
    <location>
        <begin position="200"/>
        <end position="249"/>
    </location>
</feature>
<dbReference type="HOGENOM" id="CLU_1178321_0_0_9"/>
<feature type="region of interest" description="Disordered" evidence="2">
    <location>
        <begin position="82"/>
        <end position="102"/>
    </location>
</feature>
<protein>
    <submittedName>
        <fullName evidence="4">3D domain protein</fullName>
    </submittedName>
</protein>
<dbReference type="EMBL" id="CP000906">
    <property type="protein sequence ID" value="ABY46786.1"/>
    <property type="molecule type" value="Genomic_DNA"/>
</dbReference>
<dbReference type="PANTHER" id="PTHR39160:SF4">
    <property type="entry name" value="RESUSCITATION-PROMOTING FACTOR RPFB"/>
    <property type="match status" value="1"/>
</dbReference>
<accession>A9VVH1</accession>